<sequence>MMKYLLILCMMISLFLGGAFFGINQASENHADEPDIPVLSKESLLERQAEKNDMFEGPVVGIPVETPFPDKGQYPAHASVQIAELLGTGISKVYDIVITTAANIVEPLF</sequence>
<reference evidence="2" key="1">
    <citation type="journal article" date="2019" name="Int. J. Syst. Evol. Microbiol.">
        <title>The Global Catalogue of Microorganisms (GCM) 10K type strain sequencing project: providing services to taxonomists for standard genome sequencing and annotation.</title>
        <authorList>
            <consortium name="The Broad Institute Genomics Platform"/>
            <consortium name="The Broad Institute Genome Sequencing Center for Infectious Disease"/>
            <person name="Wu L."/>
            <person name="Ma J."/>
        </authorList>
    </citation>
    <scope>NUCLEOTIDE SEQUENCE [LARGE SCALE GENOMIC DNA]</scope>
    <source>
        <strain evidence="2">CCM 7282</strain>
    </source>
</reference>
<evidence type="ECO:0000313" key="1">
    <source>
        <dbReference type="EMBL" id="GGC92195.1"/>
    </source>
</evidence>
<dbReference type="Proteomes" id="UP000619534">
    <property type="component" value="Unassembled WGS sequence"/>
</dbReference>
<name>A0ABQ1PA55_9BACI</name>
<keyword evidence="2" id="KW-1185">Reference proteome</keyword>
<proteinExistence type="predicted"/>
<comment type="caution">
    <text evidence="1">The sequence shown here is derived from an EMBL/GenBank/DDBJ whole genome shotgun (WGS) entry which is preliminary data.</text>
</comment>
<dbReference type="EMBL" id="BMCJ01000004">
    <property type="protein sequence ID" value="GGC92195.1"/>
    <property type="molecule type" value="Genomic_DNA"/>
</dbReference>
<gene>
    <name evidence="1" type="ORF">GCM10007216_23690</name>
</gene>
<protein>
    <submittedName>
        <fullName evidence="1">Uncharacterized protein</fullName>
    </submittedName>
</protein>
<organism evidence="1 2">
    <name type="scientific">Thalassobacillus devorans</name>
    <dbReference type="NCBI Taxonomy" id="279813"/>
    <lineage>
        <taxon>Bacteria</taxon>
        <taxon>Bacillati</taxon>
        <taxon>Bacillota</taxon>
        <taxon>Bacilli</taxon>
        <taxon>Bacillales</taxon>
        <taxon>Bacillaceae</taxon>
        <taxon>Thalassobacillus</taxon>
    </lineage>
</organism>
<evidence type="ECO:0000313" key="2">
    <source>
        <dbReference type="Proteomes" id="UP000619534"/>
    </source>
</evidence>
<accession>A0ABQ1PA55</accession>